<keyword evidence="4" id="KW-0479">Metal-binding</keyword>
<dbReference type="SUPFAM" id="SSF57850">
    <property type="entry name" value="RING/U-box"/>
    <property type="match status" value="1"/>
</dbReference>
<dbReference type="InterPro" id="IPR013083">
    <property type="entry name" value="Znf_RING/FYVE/PHD"/>
</dbReference>
<evidence type="ECO:0000256" key="8">
    <source>
        <dbReference type="ARBA" id="ARBA00023163"/>
    </source>
</evidence>
<keyword evidence="13" id="KW-1185">Reference proteome</keyword>
<reference evidence="12" key="1">
    <citation type="submission" date="2025-08" db="UniProtKB">
        <authorList>
            <consortium name="Ensembl"/>
        </authorList>
    </citation>
    <scope>IDENTIFICATION</scope>
</reference>
<evidence type="ECO:0000256" key="1">
    <source>
        <dbReference type="ARBA" id="ARBA00000900"/>
    </source>
</evidence>
<dbReference type="Gene3D" id="3.30.40.10">
    <property type="entry name" value="Zinc/RING finger domain, C3HC4 (zinc finger)"/>
    <property type="match status" value="1"/>
</dbReference>
<dbReference type="GO" id="GO:0006513">
    <property type="term" value="P:protein monoubiquitination"/>
    <property type="evidence" value="ECO:0007669"/>
    <property type="project" value="TreeGrafter"/>
</dbReference>
<evidence type="ECO:0000256" key="3">
    <source>
        <dbReference type="ARBA" id="ARBA00022679"/>
    </source>
</evidence>
<name>A0A663F2X9_AQUCH</name>
<dbReference type="Ensembl" id="ENSACCT00020019427.1">
    <property type="protein sequence ID" value="ENSACCP00020018608.1"/>
    <property type="gene ID" value="ENSACCG00020012804.1"/>
</dbReference>
<protein>
    <recommendedName>
        <fullName evidence="2">RING-type E3 ubiquitin transferase</fullName>
        <ecNumber evidence="2">2.3.2.27</ecNumber>
    </recommendedName>
</protein>
<feature type="region of interest" description="Disordered" evidence="10">
    <location>
        <begin position="60"/>
        <end position="99"/>
    </location>
</feature>
<keyword evidence="6" id="KW-0862">Zinc</keyword>
<dbReference type="InterPro" id="IPR001841">
    <property type="entry name" value="Znf_RING"/>
</dbReference>
<reference evidence="12" key="2">
    <citation type="submission" date="2025-09" db="UniProtKB">
        <authorList>
            <consortium name="Ensembl"/>
        </authorList>
    </citation>
    <scope>IDENTIFICATION</scope>
</reference>
<evidence type="ECO:0000256" key="7">
    <source>
        <dbReference type="ARBA" id="ARBA00023015"/>
    </source>
</evidence>
<dbReference type="PANTHER" id="PTHR46077:SF1">
    <property type="entry name" value="TOP1 BINDING ARGININE_SERINE RICH PROTEIN, E3 UBIQUITIN LIGASE"/>
    <property type="match status" value="1"/>
</dbReference>
<dbReference type="AlphaFoldDB" id="A0A663F2X9"/>
<evidence type="ECO:0000256" key="6">
    <source>
        <dbReference type="ARBA" id="ARBA00022833"/>
    </source>
</evidence>
<dbReference type="Pfam" id="PF13639">
    <property type="entry name" value="zf-RING_2"/>
    <property type="match status" value="1"/>
</dbReference>
<keyword evidence="5 9" id="KW-0863">Zinc-finger</keyword>
<evidence type="ECO:0000259" key="11">
    <source>
        <dbReference type="PROSITE" id="PS50089"/>
    </source>
</evidence>
<dbReference type="InterPro" id="IPR017907">
    <property type="entry name" value="Znf_RING_CS"/>
</dbReference>
<dbReference type="GO" id="GO:0008270">
    <property type="term" value="F:zinc ion binding"/>
    <property type="evidence" value="ECO:0007669"/>
    <property type="project" value="UniProtKB-KW"/>
</dbReference>
<dbReference type="EC" id="2.3.2.27" evidence="2"/>
<evidence type="ECO:0000256" key="5">
    <source>
        <dbReference type="ARBA" id="ARBA00022771"/>
    </source>
</evidence>
<dbReference type="Proteomes" id="UP000472275">
    <property type="component" value="Chromosome Z"/>
</dbReference>
<dbReference type="PROSITE" id="PS50089">
    <property type="entry name" value="ZF_RING_2"/>
    <property type="match status" value="1"/>
</dbReference>
<sequence>IWEEASYVMPCCHRFCFTCIWQWADSKPKCPLCKRRVSSIVHLVRVYDNFEEYVAALGPSTSTQGKECSPGGPQRPLKRKAGSPEASSPPTKRPTHQQH</sequence>
<dbReference type="InParanoid" id="A0A663F2X9"/>
<evidence type="ECO:0000256" key="10">
    <source>
        <dbReference type="SAM" id="MobiDB-lite"/>
    </source>
</evidence>
<keyword evidence="8" id="KW-0804">Transcription</keyword>
<evidence type="ECO:0000313" key="13">
    <source>
        <dbReference type="Proteomes" id="UP000472275"/>
    </source>
</evidence>
<organism evidence="12 13">
    <name type="scientific">Aquila chrysaetos chrysaetos</name>
    <dbReference type="NCBI Taxonomy" id="223781"/>
    <lineage>
        <taxon>Eukaryota</taxon>
        <taxon>Metazoa</taxon>
        <taxon>Chordata</taxon>
        <taxon>Craniata</taxon>
        <taxon>Vertebrata</taxon>
        <taxon>Euteleostomi</taxon>
        <taxon>Archelosauria</taxon>
        <taxon>Archosauria</taxon>
        <taxon>Dinosauria</taxon>
        <taxon>Saurischia</taxon>
        <taxon>Theropoda</taxon>
        <taxon>Coelurosauria</taxon>
        <taxon>Aves</taxon>
        <taxon>Neognathae</taxon>
        <taxon>Neoaves</taxon>
        <taxon>Telluraves</taxon>
        <taxon>Accipitrimorphae</taxon>
        <taxon>Accipitriformes</taxon>
        <taxon>Accipitridae</taxon>
        <taxon>Accipitrinae</taxon>
        <taxon>Aquila</taxon>
    </lineage>
</organism>
<evidence type="ECO:0000256" key="4">
    <source>
        <dbReference type="ARBA" id="ARBA00022723"/>
    </source>
</evidence>
<dbReference type="PROSITE" id="PS00518">
    <property type="entry name" value="ZF_RING_1"/>
    <property type="match status" value="1"/>
</dbReference>
<keyword evidence="7" id="KW-0805">Transcription regulation</keyword>
<evidence type="ECO:0000256" key="2">
    <source>
        <dbReference type="ARBA" id="ARBA00012483"/>
    </source>
</evidence>
<keyword evidence="3" id="KW-0808">Transferase</keyword>
<accession>A0A663F2X9</accession>
<feature type="domain" description="RING-type" evidence="11">
    <location>
        <begin position="8"/>
        <end position="34"/>
    </location>
</feature>
<comment type="catalytic activity">
    <reaction evidence="1">
        <text>S-ubiquitinyl-[E2 ubiquitin-conjugating enzyme]-L-cysteine + [acceptor protein]-L-lysine = [E2 ubiquitin-conjugating enzyme]-L-cysteine + N(6)-ubiquitinyl-[acceptor protein]-L-lysine.</text>
        <dbReference type="EC" id="2.3.2.27"/>
    </reaction>
</comment>
<dbReference type="GeneTree" id="ENSGT01140000282630"/>
<evidence type="ECO:0000256" key="9">
    <source>
        <dbReference type="PROSITE-ProRule" id="PRU00175"/>
    </source>
</evidence>
<dbReference type="GO" id="GO:0000209">
    <property type="term" value="P:protein polyubiquitination"/>
    <property type="evidence" value="ECO:0007669"/>
    <property type="project" value="TreeGrafter"/>
</dbReference>
<proteinExistence type="predicted"/>
<dbReference type="GO" id="GO:0061630">
    <property type="term" value="F:ubiquitin protein ligase activity"/>
    <property type="evidence" value="ECO:0007669"/>
    <property type="project" value="UniProtKB-EC"/>
</dbReference>
<dbReference type="PANTHER" id="PTHR46077">
    <property type="entry name" value="E3 UBIQUITIN-PROTEIN LIGASE TOPORS"/>
    <property type="match status" value="1"/>
</dbReference>
<evidence type="ECO:0000313" key="12">
    <source>
        <dbReference type="Ensembl" id="ENSACCP00020018608.1"/>
    </source>
</evidence>